<dbReference type="PROSITE" id="PS50011">
    <property type="entry name" value="PROTEIN_KINASE_DOM"/>
    <property type="match status" value="1"/>
</dbReference>
<dbReference type="Gene3D" id="3.30.200.20">
    <property type="entry name" value="Phosphorylase Kinase, domain 1"/>
    <property type="match status" value="1"/>
</dbReference>
<keyword evidence="13" id="KW-1185">Reference proteome</keyword>
<dbReference type="InterPro" id="IPR008271">
    <property type="entry name" value="Ser/Thr_kinase_AS"/>
</dbReference>
<dbReference type="EMBL" id="JACMSC010000021">
    <property type="protein sequence ID" value="KAG6471268.1"/>
    <property type="molecule type" value="Genomic_DNA"/>
</dbReference>
<accession>A0A8J5C511</accession>
<evidence type="ECO:0000256" key="9">
    <source>
        <dbReference type="ARBA" id="ARBA00023180"/>
    </source>
</evidence>
<evidence type="ECO:0000256" key="4">
    <source>
        <dbReference type="ARBA" id="ARBA00022729"/>
    </source>
</evidence>
<evidence type="ECO:0000256" key="6">
    <source>
        <dbReference type="ARBA" id="ARBA00022989"/>
    </source>
</evidence>
<dbReference type="GO" id="GO:0016020">
    <property type="term" value="C:membrane"/>
    <property type="evidence" value="ECO:0007669"/>
    <property type="project" value="UniProtKB-SubCell"/>
</dbReference>
<dbReference type="InterPro" id="IPR051564">
    <property type="entry name" value="LRR_receptor-like_kinase"/>
</dbReference>
<keyword evidence="7 10" id="KW-0472">Membrane</keyword>
<proteinExistence type="predicted"/>
<keyword evidence="6 10" id="KW-1133">Transmembrane helix</keyword>
<evidence type="ECO:0000256" key="3">
    <source>
        <dbReference type="ARBA" id="ARBA00022692"/>
    </source>
</evidence>
<dbReference type="Proteomes" id="UP000734854">
    <property type="component" value="Unassembled WGS sequence"/>
</dbReference>
<protein>
    <recommendedName>
        <fullName evidence="11">Protein kinase domain-containing protein</fullName>
    </recommendedName>
</protein>
<evidence type="ECO:0000256" key="5">
    <source>
        <dbReference type="ARBA" id="ARBA00022737"/>
    </source>
</evidence>
<dbReference type="GO" id="GO:0004672">
    <property type="term" value="F:protein kinase activity"/>
    <property type="evidence" value="ECO:0007669"/>
    <property type="project" value="InterPro"/>
</dbReference>
<dbReference type="InterPro" id="IPR000719">
    <property type="entry name" value="Prot_kinase_dom"/>
</dbReference>
<dbReference type="PANTHER" id="PTHR48055:SF22">
    <property type="entry name" value="LEUCINE-RICH REPEAT RECEPTOR-LIKE SERINE_THREONINE_TYROSINE-PROTEIN KINASE SOBIR1"/>
    <property type="match status" value="1"/>
</dbReference>
<evidence type="ECO:0000256" key="7">
    <source>
        <dbReference type="ARBA" id="ARBA00023136"/>
    </source>
</evidence>
<evidence type="ECO:0000256" key="10">
    <source>
        <dbReference type="SAM" id="Phobius"/>
    </source>
</evidence>
<evidence type="ECO:0000259" key="11">
    <source>
        <dbReference type="PROSITE" id="PS50011"/>
    </source>
</evidence>
<feature type="transmembrane region" description="Helical" evidence="10">
    <location>
        <begin position="28"/>
        <end position="50"/>
    </location>
</feature>
<reference evidence="12 13" key="1">
    <citation type="submission" date="2020-08" db="EMBL/GenBank/DDBJ databases">
        <title>Plant Genome Project.</title>
        <authorList>
            <person name="Zhang R.-G."/>
        </authorList>
    </citation>
    <scope>NUCLEOTIDE SEQUENCE [LARGE SCALE GENOMIC DNA]</scope>
    <source>
        <tissue evidence="12">Rhizome</tissue>
    </source>
</reference>
<evidence type="ECO:0000313" key="12">
    <source>
        <dbReference type="EMBL" id="KAG6471268.1"/>
    </source>
</evidence>
<comment type="subcellular location">
    <subcellularLocation>
        <location evidence="1">Membrane</location>
        <topology evidence="1">Single-pass membrane protein</topology>
    </subcellularLocation>
</comment>
<dbReference type="InterPro" id="IPR011009">
    <property type="entry name" value="Kinase-like_dom_sf"/>
</dbReference>
<keyword evidence="2" id="KW-0433">Leucine-rich repeat</keyword>
<dbReference type="AlphaFoldDB" id="A0A8J5C511"/>
<feature type="domain" description="Protein kinase" evidence="11">
    <location>
        <begin position="108"/>
        <end position="405"/>
    </location>
</feature>
<keyword evidence="5" id="KW-0677">Repeat</keyword>
<dbReference type="SUPFAM" id="SSF56112">
    <property type="entry name" value="Protein kinase-like (PK-like)"/>
    <property type="match status" value="1"/>
</dbReference>
<evidence type="ECO:0000313" key="13">
    <source>
        <dbReference type="Proteomes" id="UP000734854"/>
    </source>
</evidence>
<keyword evidence="4" id="KW-0732">Signal</keyword>
<name>A0A8J5C511_ZINOF</name>
<evidence type="ECO:0000256" key="8">
    <source>
        <dbReference type="ARBA" id="ARBA00023170"/>
    </source>
</evidence>
<organism evidence="12 13">
    <name type="scientific">Zingiber officinale</name>
    <name type="common">Ginger</name>
    <name type="synonym">Amomum zingiber</name>
    <dbReference type="NCBI Taxonomy" id="94328"/>
    <lineage>
        <taxon>Eukaryota</taxon>
        <taxon>Viridiplantae</taxon>
        <taxon>Streptophyta</taxon>
        <taxon>Embryophyta</taxon>
        <taxon>Tracheophyta</taxon>
        <taxon>Spermatophyta</taxon>
        <taxon>Magnoliopsida</taxon>
        <taxon>Liliopsida</taxon>
        <taxon>Zingiberales</taxon>
        <taxon>Zingiberaceae</taxon>
        <taxon>Zingiber</taxon>
    </lineage>
</organism>
<dbReference type="Gene3D" id="1.10.510.10">
    <property type="entry name" value="Transferase(Phosphotransferase) domain 1"/>
    <property type="match status" value="1"/>
</dbReference>
<evidence type="ECO:0000256" key="2">
    <source>
        <dbReference type="ARBA" id="ARBA00022614"/>
    </source>
</evidence>
<keyword evidence="3 10" id="KW-0812">Transmembrane</keyword>
<dbReference type="PROSITE" id="PS00108">
    <property type="entry name" value="PROTEIN_KINASE_ST"/>
    <property type="match status" value="1"/>
</dbReference>
<dbReference type="Pfam" id="PF00069">
    <property type="entry name" value="Pkinase"/>
    <property type="match status" value="1"/>
</dbReference>
<comment type="caution">
    <text evidence="12">The sequence shown here is derived from an EMBL/GenBank/DDBJ whole genome shotgun (WGS) entry which is preliminary data.</text>
</comment>
<dbReference type="FunFam" id="1.10.510.10:FF:000479">
    <property type="entry name" value="Leucine-rich repeat receptor-like protein kinase"/>
    <property type="match status" value="1"/>
</dbReference>
<keyword evidence="9" id="KW-0325">Glycoprotein</keyword>
<gene>
    <name evidence="12" type="ORF">ZIOFF_072378</name>
</gene>
<dbReference type="SMART" id="SM00220">
    <property type="entry name" value="S_TKc"/>
    <property type="match status" value="1"/>
</dbReference>
<dbReference type="PANTHER" id="PTHR48055">
    <property type="entry name" value="LEUCINE-RICH REPEAT RECEPTOR PROTEIN KINASE EMS1"/>
    <property type="match status" value="1"/>
</dbReference>
<dbReference type="GO" id="GO:0005524">
    <property type="term" value="F:ATP binding"/>
    <property type="evidence" value="ECO:0007669"/>
    <property type="project" value="InterPro"/>
</dbReference>
<evidence type="ECO:0000256" key="1">
    <source>
        <dbReference type="ARBA" id="ARBA00004167"/>
    </source>
</evidence>
<keyword evidence="8" id="KW-0675">Receptor</keyword>
<sequence length="462" mass="52122">MRRFTGEAETAPEKLPHPGRQFFLQHPLYLDAIAAFFVGFAVGILLFLLWRSLLLLRRFFFAGCTLVSRVAVLEGEEPAGDAPMVFCPMLRGPEFDLFIHQLQQDGVPRPAQVIGRGGCGEVYEAELLLGDRPLRVAIKKIDLPADGQEEPEGFHCRMRQVQSEIRTVGRMRHPNLLRLLAHIPSPPRCHYLVYEYMPHGSLHDLLRRRGAALDWPIRQRIALGIADGLEYLHAVHRPRVIHRDLKPANILLDRHFIPRIADFGLAKMTSGGNGGGGSGWTSRSNNLVGTMGYIAPEYYRTLVCTDKCDVYSFGVILAVLVTGRFPSDKFLEEIEEMSLVSWVRRVVASSDEEFAAAIDENLQGKGFEEQMLLVLKVACFCTYDDPNQRPDTRDVRRMLSQTPFLWVLSFCLASIKNAKNLMLGKATVLAKCEQLSQSHGLSSFSPVHQRIHRKNNVVIRNR</sequence>